<comment type="caution">
    <text evidence="2">The sequence shown here is derived from an EMBL/GenBank/DDBJ whole genome shotgun (WGS) entry which is preliminary data.</text>
</comment>
<gene>
    <name evidence="2" type="ORF">I7412_38425</name>
</gene>
<name>A0A937RMQ3_9ACTN</name>
<reference evidence="2" key="1">
    <citation type="submission" date="2020-12" db="EMBL/GenBank/DDBJ databases">
        <title>Genomic characterization of non-nitrogen-fixing Frankia strains.</title>
        <authorList>
            <person name="Carlos-Shanley C."/>
            <person name="Guerra T."/>
            <person name="Hahn D."/>
        </authorList>
    </citation>
    <scope>NUCLEOTIDE SEQUENCE</scope>
    <source>
        <strain evidence="2">CN6</strain>
    </source>
</reference>
<sequence length="292" mass="30708">MSMRNGPDAGPQVFVPRSPVLRRWQDEWERWAEGSEAAAGLARWSTDPVLAAHTGSVAVLLASAGRDLAVPVAAADRVLAGLVRWAVAGDLAAARVVLERVVPALTAAAWRSCRHRRAAFGEVFAELVGAAWIRIRCYPLERRPAKVAANLVHDAVAPVCGYTPALRRRTVPAGLLPHALTQPERDAVPGLRHRPRLTTATRPAADGDASTTAREGGAPRGALAELFTVLVDGRTAGVPAERLRVLAELGLVGLSPAELAARDGVTPRAVRARRDAAVGALRAALLPAGVSS</sequence>
<evidence type="ECO:0000256" key="1">
    <source>
        <dbReference type="SAM" id="MobiDB-lite"/>
    </source>
</evidence>
<dbReference type="Proteomes" id="UP000604475">
    <property type="component" value="Unassembled WGS sequence"/>
</dbReference>
<feature type="region of interest" description="Disordered" evidence="1">
    <location>
        <begin position="195"/>
        <end position="217"/>
    </location>
</feature>
<accession>A0A937RMQ3</accession>
<keyword evidence="3" id="KW-1185">Reference proteome</keyword>
<dbReference type="AlphaFoldDB" id="A0A937RMQ3"/>
<dbReference type="EMBL" id="JAEACQ010000358">
    <property type="protein sequence ID" value="MBL7632932.1"/>
    <property type="molecule type" value="Genomic_DNA"/>
</dbReference>
<proteinExistence type="predicted"/>
<dbReference type="RefSeq" id="WP_203006127.1">
    <property type="nucleotide sequence ID" value="NZ_JADWYU010000075.1"/>
</dbReference>
<evidence type="ECO:0000313" key="2">
    <source>
        <dbReference type="EMBL" id="MBL7632932.1"/>
    </source>
</evidence>
<protein>
    <submittedName>
        <fullName evidence="2">Uncharacterized protein</fullName>
    </submittedName>
</protein>
<organism evidence="2 3">
    <name type="scientific">Frankia nepalensis</name>
    <dbReference type="NCBI Taxonomy" id="1836974"/>
    <lineage>
        <taxon>Bacteria</taxon>
        <taxon>Bacillati</taxon>
        <taxon>Actinomycetota</taxon>
        <taxon>Actinomycetes</taxon>
        <taxon>Frankiales</taxon>
        <taxon>Frankiaceae</taxon>
        <taxon>Frankia</taxon>
    </lineage>
</organism>
<evidence type="ECO:0000313" key="3">
    <source>
        <dbReference type="Proteomes" id="UP000604475"/>
    </source>
</evidence>